<reference evidence="1 2" key="1">
    <citation type="journal article" date="2023" name="Plants (Basel)">
        <title>Bridging the Gap: Combining Genomics and Transcriptomics Approaches to Understand Stylosanthes scabra, an Orphan Legume from the Brazilian Caatinga.</title>
        <authorList>
            <person name="Ferreira-Neto J.R.C."/>
            <person name="da Silva M.D."/>
            <person name="Binneck E."/>
            <person name="de Melo N.F."/>
            <person name="da Silva R.H."/>
            <person name="de Melo A.L.T.M."/>
            <person name="Pandolfi V."/>
            <person name="Bustamante F.O."/>
            <person name="Brasileiro-Vidal A.C."/>
            <person name="Benko-Iseppon A.M."/>
        </authorList>
    </citation>
    <scope>NUCLEOTIDE SEQUENCE [LARGE SCALE GENOMIC DNA]</scope>
    <source>
        <tissue evidence="1">Leaves</tissue>
    </source>
</reference>
<accession>A0ABU6RCD6</accession>
<gene>
    <name evidence="1" type="ORF">PIB30_032704</name>
</gene>
<protein>
    <submittedName>
        <fullName evidence="1">Uncharacterized protein</fullName>
    </submittedName>
</protein>
<name>A0ABU6RCD6_9FABA</name>
<proteinExistence type="predicted"/>
<comment type="caution">
    <text evidence="1">The sequence shown here is derived from an EMBL/GenBank/DDBJ whole genome shotgun (WGS) entry which is preliminary data.</text>
</comment>
<keyword evidence="2" id="KW-1185">Reference proteome</keyword>
<organism evidence="1 2">
    <name type="scientific">Stylosanthes scabra</name>
    <dbReference type="NCBI Taxonomy" id="79078"/>
    <lineage>
        <taxon>Eukaryota</taxon>
        <taxon>Viridiplantae</taxon>
        <taxon>Streptophyta</taxon>
        <taxon>Embryophyta</taxon>
        <taxon>Tracheophyta</taxon>
        <taxon>Spermatophyta</taxon>
        <taxon>Magnoliopsida</taxon>
        <taxon>eudicotyledons</taxon>
        <taxon>Gunneridae</taxon>
        <taxon>Pentapetalae</taxon>
        <taxon>rosids</taxon>
        <taxon>fabids</taxon>
        <taxon>Fabales</taxon>
        <taxon>Fabaceae</taxon>
        <taxon>Papilionoideae</taxon>
        <taxon>50 kb inversion clade</taxon>
        <taxon>dalbergioids sensu lato</taxon>
        <taxon>Dalbergieae</taxon>
        <taxon>Pterocarpus clade</taxon>
        <taxon>Stylosanthes</taxon>
    </lineage>
</organism>
<dbReference type="EMBL" id="JASCZI010030353">
    <property type="protein sequence ID" value="MED6121704.1"/>
    <property type="molecule type" value="Genomic_DNA"/>
</dbReference>
<evidence type="ECO:0000313" key="2">
    <source>
        <dbReference type="Proteomes" id="UP001341840"/>
    </source>
</evidence>
<dbReference type="Proteomes" id="UP001341840">
    <property type="component" value="Unassembled WGS sequence"/>
</dbReference>
<evidence type="ECO:0000313" key="1">
    <source>
        <dbReference type="EMBL" id="MED6121704.1"/>
    </source>
</evidence>
<sequence length="87" mass="9800">MVDEKVFCSSNGPADIWNCRSCWMIMANTFINGGRGLSNRIWDRTTAKRSSKPFKKRMIKSWLRSTQTNDAVVKNITLCVIDGVGGE</sequence>